<evidence type="ECO:0000256" key="1">
    <source>
        <dbReference type="SAM" id="Phobius"/>
    </source>
</evidence>
<keyword evidence="1" id="KW-1133">Transmembrane helix</keyword>
<proteinExistence type="predicted"/>
<dbReference type="HOGENOM" id="CLU_1358178_0_0_9"/>
<accession>B2TLH7</accession>
<dbReference type="EMBL" id="CP001056">
    <property type="protein sequence ID" value="ACD22424.1"/>
    <property type="molecule type" value="Genomic_DNA"/>
</dbReference>
<protein>
    <submittedName>
        <fullName evidence="2">Uncharacterized protein</fullName>
    </submittedName>
</protein>
<sequence length="233" mass="27921">MSNYIELNLDDLMYEEYSDEEVQKFENKGMNFFERIADRRKSIKEKIVENNIEEMKQSMYEELEVGELVEQEFVGSTDGRGYISTISSSADYYVMPLAFRDVGTSFKCVMTDRKFIIFEIGSFYRIYRMYVIDYKDVDRVHVNEKTNHIEFFAKKDKYNSIRECSNWLLYYFIQGRFAMSITAGKKDEVFKLFRDKFKITRMMYYLWIAMFVIIGSLVVYVLIDIINNLYTNP</sequence>
<organism evidence="2">
    <name type="scientific">Clostridium botulinum (strain Eklund 17B / Type B)</name>
    <dbReference type="NCBI Taxonomy" id="935198"/>
    <lineage>
        <taxon>Bacteria</taxon>
        <taxon>Bacillati</taxon>
        <taxon>Bacillota</taxon>
        <taxon>Clostridia</taxon>
        <taxon>Eubacteriales</taxon>
        <taxon>Clostridiaceae</taxon>
        <taxon>Clostridium</taxon>
    </lineage>
</organism>
<dbReference type="KEGG" id="cbk:CLL_A2074"/>
<keyword evidence="1" id="KW-0472">Membrane</keyword>
<reference evidence="2" key="2">
    <citation type="submission" date="2009-08" db="EMBL/GenBank/DDBJ databases">
        <authorList>
            <person name="Shrivastava S."/>
            <person name="Brinkac L.M."/>
            <person name="Dodson R.J."/>
            <person name="Harkins D.M."/>
            <person name="Durkin A.S."/>
            <person name="Sutton G."/>
        </authorList>
    </citation>
    <scope>NUCLEOTIDE SEQUENCE</scope>
    <source>
        <strain evidence="2">Eklund 17B</strain>
    </source>
</reference>
<feature type="transmembrane region" description="Helical" evidence="1">
    <location>
        <begin position="204"/>
        <end position="223"/>
    </location>
</feature>
<keyword evidence="1" id="KW-0812">Transmembrane</keyword>
<evidence type="ECO:0000313" key="2">
    <source>
        <dbReference type="EMBL" id="ACD22424.1"/>
    </source>
</evidence>
<dbReference type="AlphaFoldDB" id="B2TLH7"/>
<reference evidence="2" key="1">
    <citation type="submission" date="2009-06" db="EMBL/GenBank/DDBJ databases">
        <authorList>
            <consortium name="US DOE Joint Genome Institute (JGI-PGF)"/>
            <person name="Lucas S."/>
            <person name="Copeland A."/>
            <person name="Lapidus A."/>
            <person name="Glavina del Rio T."/>
            <person name="Dalin E."/>
            <person name="Tice H."/>
            <person name="Bruce D."/>
            <person name="Goodwin L."/>
            <person name="Pitluck S."/>
            <person name="Kyrpides N."/>
            <person name="Mavromatis K."/>
            <person name="Ivanova N."/>
            <person name="Saunders E."/>
            <person name="Brettin T."/>
            <person name="Detter J.C."/>
            <person name="Han C."/>
            <person name="Larimer F."/>
            <person name="Land M."/>
            <person name="Hauser L."/>
            <person name="Markowitz V."/>
            <person name="Cheng J.-F."/>
            <person name="Hugenholtz P."/>
            <person name="Woyke T."/>
            <person name="Wu D."/>
            <person name="Gronow S."/>
            <person name="Klenk H.-P."/>
            <person name="Eisen J.A."/>
        </authorList>
    </citation>
    <scope>NUCLEOTIDE SEQUENCE</scope>
    <source>
        <strain evidence="2">Eklund 17B</strain>
    </source>
</reference>
<dbReference type="PATRIC" id="fig|935198.13.peg.2027"/>
<name>B2TLH7_CLOBB</name>
<accession>U4P6G3</accession>
<gene>
    <name evidence="2" type="ordered locus">CLL_A2074</name>
</gene>